<dbReference type="EMBL" id="CP025197">
    <property type="protein sequence ID" value="AUG58976.1"/>
    <property type="molecule type" value="Genomic_DNA"/>
</dbReference>
<dbReference type="RefSeq" id="WP_101303737.1">
    <property type="nucleotide sequence ID" value="NZ_CP025197.1"/>
</dbReference>
<dbReference type="EMBL" id="NEMB01000003">
    <property type="protein sequence ID" value="PQQ65946.1"/>
    <property type="molecule type" value="Genomic_DNA"/>
</dbReference>
<dbReference type="Proteomes" id="UP000233534">
    <property type="component" value="Chromosome"/>
</dbReference>
<keyword evidence="3" id="KW-0540">Nuclease</keyword>
<reference evidence="2 4" key="1">
    <citation type="submission" date="2017-12" db="EMBL/GenBank/DDBJ databases">
        <title>Complete genome sequence of Herbivorax saccincola GGR1, a novel Cellulosome-producing hydrolytic bacterium in a thermophilic biogas plant, established by Illumina and Nanopore MinION sequencing.</title>
        <authorList>
            <person name="Pechtl A."/>
            <person name="Ruckert C."/>
            <person name="Koeck D.E."/>
            <person name="Maus I."/>
            <person name="Winkler A."/>
            <person name="Kalinowski J."/>
            <person name="Puhler A."/>
            <person name="Schwarz W.W."/>
            <person name="Zverlov V.V."/>
            <person name="Schluter A."/>
            <person name="Liebl W."/>
        </authorList>
    </citation>
    <scope>NUCLEOTIDE SEQUENCE [LARGE SCALE GENOMIC DNA]</scope>
    <source>
        <strain evidence="2">GGR1</strain>
        <strain evidence="4">SR1</strain>
    </source>
</reference>
<evidence type="ECO:0000313" key="4">
    <source>
        <dbReference type="Proteomes" id="UP000233534"/>
    </source>
</evidence>
<dbReference type="CDD" id="cd00085">
    <property type="entry name" value="HNHc"/>
    <property type="match status" value="1"/>
</dbReference>
<keyword evidence="3" id="KW-0255">Endonuclease</keyword>
<accession>A0A2K9EB37</accession>
<evidence type="ECO:0000313" key="2">
    <source>
        <dbReference type="EMBL" id="AUG58976.1"/>
    </source>
</evidence>
<dbReference type="AlphaFoldDB" id="A0A2K9EB37"/>
<dbReference type="Gene3D" id="1.10.30.50">
    <property type="match status" value="1"/>
</dbReference>
<dbReference type="InterPro" id="IPR003615">
    <property type="entry name" value="HNH_nuc"/>
</dbReference>
<name>A0A2K9EB37_9FIRM</name>
<evidence type="ECO:0000313" key="5">
    <source>
        <dbReference type="Proteomes" id="UP000239720"/>
    </source>
</evidence>
<dbReference type="OrthoDB" id="9779761at2"/>
<dbReference type="GO" id="GO:0004519">
    <property type="term" value="F:endonuclease activity"/>
    <property type="evidence" value="ECO:0007669"/>
    <property type="project" value="UniProtKB-KW"/>
</dbReference>
<keyword evidence="4" id="KW-1185">Reference proteome</keyword>
<organism evidence="2 4">
    <name type="scientific">Acetivibrio saccincola</name>
    <dbReference type="NCBI Taxonomy" id="1677857"/>
    <lineage>
        <taxon>Bacteria</taxon>
        <taxon>Bacillati</taxon>
        <taxon>Bacillota</taxon>
        <taxon>Clostridia</taxon>
        <taxon>Eubacteriales</taxon>
        <taxon>Oscillospiraceae</taxon>
        <taxon>Acetivibrio</taxon>
    </lineage>
</organism>
<gene>
    <name evidence="3" type="ORF">B9R14_03640</name>
    <name evidence="2" type="ORF">HVS_15680</name>
</gene>
<protein>
    <submittedName>
        <fullName evidence="3">HNH endonuclease</fullName>
    </submittedName>
</protein>
<dbReference type="Proteomes" id="UP000239720">
    <property type="component" value="Unassembled WGS sequence"/>
</dbReference>
<sequence length="284" mass="33712">MLDNNYYVYKKEVDWSLLHQGLTIPVTIQVVFHNAVNKFLPRGKSTDIYLVLEGKTYRAELVNQKFNEKKYPNRKDILQIRYNPRSGIAERLKEIFAASYRYILEQRNNLPENSRRKYIKIPEEQKEYLIMYTTEYPDTYLLECITQDDTRVIKETIAREDEQKYEADINYNIVDPNAAINEVNQIVKIRKLNRAIGETLKLLYNYRCQICGENISVKYGVNIVESHHIDPFVESLNNNAENQLIVCPNHHRIIHIAKPAFHRRKLIFVYQNGVEERIVLNRYL</sequence>
<feature type="domain" description="HNH nuclease" evidence="1">
    <location>
        <begin position="196"/>
        <end position="252"/>
    </location>
</feature>
<dbReference type="KEGG" id="hsc:HVS_15680"/>
<reference evidence="3 5" key="2">
    <citation type="journal article" date="2018" name="Syst. Appl. Microbiol.">
        <title>Characterization and high-quality draft genome sequence of Herbivorax saccincola A7, an anaerobic, alkaliphilic, thermophilic, cellulolytic, and xylanolytic bacterium.</title>
        <authorList>
            <person name="Aikawa S."/>
            <person name="Baramee S."/>
            <person name="Sermsathanaswadi J."/>
            <person name="Thianheng P."/>
            <person name="Tachaapaikoon C."/>
            <person name="Shikata A."/>
            <person name="Waeonukul R."/>
            <person name="Pason P."/>
            <person name="Ratanakhanokchai K."/>
            <person name="Kosugi A."/>
        </authorList>
    </citation>
    <scope>NUCLEOTIDE SEQUENCE [LARGE SCALE GENOMIC DNA]</scope>
    <source>
        <strain evidence="3 5">A7</strain>
    </source>
</reference>
<dbReference type="SMART" id="SM00507">
    <property type="entry name" value="HNHc"/>
    <property type="match status" value="1"/>
</dbReference>
<evidence type="ECO:0000313" key="3">
    <source>
        <dbReference type="EMBL" id="PQQ65946.1"/>
    </source>
</evidence>
<proteinExistence type="predicted"/>
<evidence type="ECO:0000259" key="1">
    <source>
        <dbReference type="SMART" id="SM00507"/>
    </source>
</evidence>
<keyword evidence="3" id="KW-0378">Hydrolase</keyword>